<reference evidence="1 2" key="1">
    <citation type="submission" date="2018-03" db="EMBL/GenBank/DDBJ databases">
        <title>Draft genome of Deinococcus sp. OD32.</title>
        <authorList>
            <person name="Wang X.-P."/>
            <person name="Du Z.-J."/>
        </authorList>
    </citation>
    <scope>NUCLEOTIDE SEQUENCE [LARGE SCALE GENOMIC DNA]</scope>
    <source>
        <strain evidence="1 2">OD32</strain>
    </source>
</reference>
<dbReference type="OrthoDB" id="61821at2"/>
<proteinExistence type="predicted"/>
<dbReference type="RefSeq" id="WP_107138264.1">
    <property type="nucleotide sequence ID" value="NZ_PYSV01000010.1"/>
</dbReference>
<evidence type="ECO:0000313" key="2">
    <source>
        <dbReference type="Proteomes" id="UP000240317"/>
    </source>
</evidence>
<accession>A0A2T3W7G3</accession>
<evidence type="ECO:0000313" key="1">
    <source>
        <dbReference type="EMBL" id="PTA67724.1"/>
    </source>
</evidence>
<comment type="caution">
    <text evidence="1">The sequence shown here is derived from an EMBL/GenBank/DDBJ whole genome shotgun (WGS) entry which is preliminary data.</text>
</comment>
<sequence length="281" mass="30390">MNVLNIELLPGLAARWRAWLAPARQPFFLTAAEVQTLGLNSEPRADAAFPPEARDTFTLWAVAPGADQVVWLDRADWANLASALQRTLLRAQVRHGRGNLPLGRAYADLLPGLPRGRFLWHPDHLGPAVLTRWVEQDGLPCQRAQVPEAVWAGAAALLPGAQALAGTFPDGSAGNCFGAVMGAAGVPGAAQTWMQRAPFEAFLQAHTRPGGHDDQPGTVLVWRSRDGLAQHTAVTLGGGWALHKAAQTWWTPRVVLPVAALKRVSRSRGQRLERRRLVGPD</sequence>
<protein>
    <submittedName>
        <fullName evidence="1">Uncharacterized protein</fullName>
    </submittedName>
</protein>
<dbReference type="AlphaFoldDB" id="A0A2T3W7G3"/>
<keyword evidence="2" id="KW-1185">Reference proteome</keyword>
<dbReference type="Proteomes" id="UP000240317">
    <property type="component" value="Unassembled WGS sequence"/>
</dbReference>
<name>A0A2T3W7G3_9DEIO</name>
<dbReference type="EMBL" id="PYSV01000010">
    <property type="protein sequence ID" value="PTA67724.1"/>
    <property type="molecule type" value="Genomic_DNA"/>
</dbReference>
<gene>
    <name evidence="1" type="ORF">C8263_11475</name>
</gene>
<organism evidence="1 2">
    <name type="scientific">Deinococcus arcticus</name>
    <dbReference type="NCBI Taxonomy" id="2136176"/>
    <lineage>
        <taxon>Bacteria</taxon>
        <taxon>Thermotogati</taxon>
        <taxon>Deinococcota</taxon>
        <taxon>Deinococci</taxon>
        <taxon>Deinococcales</taxon>
        <taxon>Deinococcaceae</taxon>
        <taxon>Deinococcus</taxon>
    </lineage>
</organism>